<dbReference type="InterPro" id="IPR050482">
    <property type="entry name" value="Sensor_HK_TwoCompSys"/>
</dbReference>
<dbReference type="GO" id="GO:0016301">
    <property type="term" value="F:kinase activity"/>
    <property type="evidence" value="ECO:0007669"/>
    <property type="project" value="UniProtKB-KW"/>
</dbReference>
<sequence length="392" mass="41414">MIGSTNRTLGRILIGLELVALVGFNGDEAVRRLFLHDQATPGGIAFFVTGAVISALALLRRRYPGAIAQFVASAFAVSLICSAVGFFVKPAAPFGGDAETVALALLIGAGCHRLRSLPAAAVATVGGLALVTAPMLRYGRDSTTLTLAVFWTILWGCSVAIGLMLRDADARREAALAAARNRERLALARELHDLVAHHITGVVVRTQAAQVVLAEGPEQELLREIEGAGAEALAAVRRLVTMLRSPEPTVPLTSDGLVEAVEAAADGHPNVDLRLAPNLDDLTVTPETVSTVHRVVLESLTNVRKHAPDARTVTVTVEPTTGQGEPLLRVEVRNDGVRPRRPAGGYGLVGMRERIDALDGKLTAGPEDDEWRVRAELPLPDGAAEPEKGTAL</sequence>
<feature type="transmembrane region" description="Helical" evidence="9">
    <location>
        <begin position="9"/>
        <end position="26"/>
    </location>
</feature>
<keyword evidence="9" id="KW-1133">Transmembrane helix</keyword>
<keyword evidence="4" id="KW-0808">Transferase</keyword>
<keyword evidence="12" id="KW-1185">Reference proteome</keyword>
<evidence type="ECO:0000256" key="7">
    <source>
        <dbReference type="ARBA" id="ARBA00022840"/>
    </source>
</evidence>
<keyword evidence="8" id="KW-0902">Two-component regulatory system</keyword>
<accession>A0ABN2D0T4</accession>
<dbReference type="Gene3D" id="3.30.565.10">
    <property type="entry name" value="Histidine kinase-like ATPase, C-terminal domain"/>
    <property type="match status" value="1"/>
</dbReference>
<evidence type="ECO:0000256" key="1">
    <source>
        <dbReference type="ARBA" id="ARBA00000085"/>
    </source>
</evidence>
<evidence type="ECO:0000256" key="3">
    <source>
        <dbReference type="ARBA" id="ARBA00022553"/>
    </source>
</evidence>
<keyword evidence="9" id="KW-0812">Transmembrane</keyword>
<name>A0ABN2D0T4_9ACTN</name>
<comment type="catalytic activity">
    <reaction evidence="1">
        <text>ATP + protein L-histidine = ADP + protein N-phospho-L-histidine.</text>
        <dbReference type="EC" id="2.7.13.3"/>
    </reaction>
</comment>
<evidence type="ECO:0000256" key="5">
    <source>
        <dbReference type="ARBA" id="ARBA00022741"/>
    </source>
</evidence>
<dbReference type="PANTHER" id="PTHR24421:SF10">
    <property type="entry name" value="NITRATE_NITRITE SENSOR PROTEIN NARQ"/>
    <property type="match status" value="1"/>
</dbReference>
<comment type="caution">
    <text evidence="11">The sequence shown here is derived from an EMBL/GenBank/DDBJ whole genome shotgun (WGS) entry which is preliminary data.</text>
</comment>
<keyword evidence="7" id="KW-0067">ATP-binding</keyword>
<evidence type="ECO:0000256" key="2">
    <source>
        <dbReference type="ARBA" id="ARBA00012438"/>
    </source>
</evidence>
<evidence type="ECO:0000256" key="6">
    <source>
        <dbReference type="ARBA" id="ARBA00022777"/>
    </source>
</evidence>
<evidence type="ECO:0000313" key="12">
    <source>
        <dbReference type="Proteomes" id="UP001500190"/>
    </source>
</evidence>
<reference evidence="11 12" key="1">
    <citation type="journal article" date="2019" name="Int. J. Syst. Evol. Microbiol.">
        <title>The Global Catalogue of Microorganisms (GCM) 10K type strain sequencing project: providing services to taxonomists for standard genome sequencing and annotation.</title>
        <authorList>
            <consortium name="The Broad Institute Genomics Platform"/>
            <consortium name="The Broad Institute Genome Sequencing Center for Infectious Disease"/>
            <person name="Wu L."/>
            <person name="Ma J."/>
        </authorList>
    </citation>
    <scope>NUCLEOTIDE SEQUENCE [LARGE SCALE GENOMIC DNA]</scope>
    <source>
        <strain evidence="11 12">JCM 14304</strain>
    </source>
</reference>
<feature type="transmembrane region" description="Helical" evidence="9">
    <location>
        <begin position="66"/>
        <end position="88"/>
    </location>
</feature>
<dbReference type="SMART" id="SM00387">
    <property type="entry name" value="HATPase_c"/>
    <property type="match status" value="1"/>
</dbReference>
<dbReference type="PANTHER" id="PTHR24421">
    <property type="entry name" value="NITRATE/NITRITE SENSOR PROTEIN NARX-RELATED"/>
    <property type="match status" value="1"/>
</dbReference>
<dbReference type="CDD" id="cd16917">
    <property type="entry name" value="HATPase_UhpB-NarQ-NarX-like"/>
    <property type="match status" value="1"/>
</dbReference>
<gene>
    <name evidence="11" type="ORF">GCM10009742_05400</name>
</gene>
<evidence type="ECO:0000256" key="8">
    <source>
        <dbReference type="ARBA" id="ARBA00023012"/>
    </source>
</evidence>
<dbReference type="Gene3D" id="1.20.5.1930">
    <property type="match status" value="1"/>
</dbReference>
<dbReference type="Pfam" id="PF07730">
    <property type="entry name" value="HisKA_3"/>
    <property type="match status" value="1"/>
</dbReference>
<feature type="transmembrane region" description="Helical" evidence="9">
    <location>
        <begin position="145"/>
        <end position="165"/>
    </location>
</feature>
<organism evidence="11 12">
    <name type="scientific">Kribbella karoonensis</name>
    <dbReference type="NCBI Taxonomy" id="324851"/>
    <lineage>
        <taxon>Bacteria</taxon>
        <taxon>Bacillati</taxon>
        <taxon>Actinomycetota</taxon>
        <taxon>Actinomycetes</taxon>
        <taxon>Propionibacteriales</taxon>
        <taxon>Kribbellaceae</taxon>
        <taxon>Kribbella</taxon>
    </lineage>
</organism>
<dbReference type="InterPro" id="IPR003594">
    <property type="entry name" value="HATPase_dom"/>
</dbReference>
<dbReference type="SUPFAM" id="SSF55874">
    <property type="entry name" value="ATPase domain of HSP90 chaperone/DNA topoisomerase II/histidine kinase"/>
    <property type="match status" value="1"/>
</dbReference>
<feature type="domain" description="Histidine kinase/HSP90-like ATPase" evidence="10">
    <location>
        <begin position="287"/>
        <end position="381"/>
    </location>
</feature>
<evidence type="ECO:0000313" key="11">
    <source>
        <dbReference type="EMBL" id="GAA1566814.1"/>
    </source>
</evidence>
<dbReference type="Proteomes" id="UP001500190">
    <property type="component" value="Unassembled WGS sequence"/>
</dbReference>
<dbReference type="EC" id="2.7.13.3" evidence="2"/>
<protein>
    <recommendedName>
        <fullName evidence="2">histidine kinase</fullName>
        <ecNumber evidence="2">2.7.13.3</ecNumber>
    </recommendedName>
</protein>
<proteinExistence type="predicted"/>
<keyword evidence="9" id="KW-0472">Membrane</keyword>
<keyword evidence="5" id="KW-0547">Nucleotide-binding</keyword>
<evidence type="ECO:0000256" key="9">
    <source>
        <dbReference type="SAM" id="Phobius"/>
    </source>
</evidence>
<dbReference type="InterPro" id="IPR036890">
    <property type="entry name" value="HATPase_C_sf"/>
</dbReference>
<keyword evidence="6 11" id="KW-0418">Kinase</keyword>
<evidence type="ECO:0000259" key="10">
    <source>
        <dbReference type="SMART" id="SM00387"/>
    </source>
</evidence>
<feature type="transmembrane region" description="Helical" evidence="9">
    <location>
        <begin position="38"/>
        <end position="59"/>
    </location>
</feature>
<evidence type="ECO:0000256" key="4">
    <source>
        <dbReference type="ARBA" id="ARBA00022679"/>
    </source>
</evidence>
<keyword evidence="3" id="KW-0597">Phosphoprotein</keyword>
<dbReference type="InterPro" id="IPR011712">
    <property type="entry name" value="Sig_transdc_His_kin_sub3_dim/P"/>
</dbReference>
<dbReference type="EMBL" id="BAAAND010000001">
    <property type="protein sequence ID" value="GAA1566814.1"/>
    <property type="molecule type" value="Genomic_DNA"/>
</dbReference>